<reference evidence="2 5" key="2">
    <citation type="submission" date="2019-07" db="EMBL/GenBank/DDBJ databases">
        <title>Whole genome shotgun sequence of Myxococcus fulvus NBRC 100333.</title>
        <authorList>
            <person name="Hosoyama A."/>
            <person name="Uohara A."/>
            <person name="Ohji S."/>
            <person name="Ichikawa N."/>
        </authorList>
    </citation>
    <scope>NUCLEOTIDE SEQUENCE [LARGE SCALE GENOMIC DNA]</scope>
    <source>
        <strain evidence="2 5">NBRC 100333</strain>
    </source>
</reference>
<feature type="signal peptide" evidence="1">
    <location>
        <begin position="1"/>
        <end position="26"/>
    </location>
</feature>
<dbReference type="Proteomes" id="UP000321514">
    <property type="component" value="Unassembled WGS sequence"/>
</dbReference>
<dbReference type="EMBL" id="BJXR01000030">
    <property type="protein sequence ID" value="GEN08739.1"/>
    <property type="molecule type" value="Genomic_DNA"/>
</dbReference>
<keyword evidence="4" id="KW-1185">Reference proteome</keyword>
<protein>
    <recommendedName>
        <fullName evidence="6">Lipoprotein</fullName>
    </recommendedName>
</protein>
<keyword evidence="1" id="KW-0732">Signal</keyword>
<name>A0A511T3J1_MYXFU</name>
<sequence length="556" mass="61272">MSLMSKGGARAALGVLLALGSLLASAAVWRQRGTSTPSQGEPPFDPLAQALASGSTVANREAPIPSMCYTKTEGVSNPCWTCHTGGVGFNTMDDESLQAEYAFSDVGLLNQWSNLFTDRSEAMKAISDDEVLRYIREDNYAPLRESLMRRPGGFKGWVPDLDLSRGFDAEGFAKDGSGWRAVRYKPFLGTFWPTNGSTDDVFIRLPDAFRRDAGGQPSREVYRLNLAILEAAMTVDPAQLDAAKSRRRVEPVDERAGGVDLDGDGVLSRGVEVVRGLPTHYAGAAAKVPVRRDFYPRGVEFLHTVRYVDPDAPALLSARMKEVRYSRKDEEYAGDQVMAFYGAEQEKKMRNRLPAFPGTPELGLINEFGWRLQGFIEDAKGRLRVQTMEEHVFCMGCHTNLGVTVDQTFGFPRKVPGREGWRHQDLRGIADVPQAGHAKPEVLTYFERVKGGDEFRANEELLTRFFADGKVDEASVRRAAAGGDKDLAWLLTPSRERALALGRAYMALVREQGFTKGRDTLVAPPTNVLPSVENGSTGLEDAGLIFEDGRLHLAWE</sequence>
<evidence type="ECO:0000313" key="4">
    <source>
        <dbReference type="Proteomes" id="UP000183760"/>
    </source>
</evidence>
<feature type="chain" id="PRO_5023051550" description="Lipoprotein" evidence="1">
    <location>
        <begin position="27"/>
        <end position="556"/>
    </location>
</feature>
<organism evidence="2 5">
    <name type="scientific">Myxococcus fulvus</name>
    <dbReference type="NCBI Taxonomy" id="33"/>
    <lineage>
        <taxon>Bacteria</taxon>
        <taxon>Pseudomonadati</taxon>
        <taxon>Myxococcota</taxon>
        <taxon>Myxococcia</taxon>
        <taxon>Myxococcales</taxon>
        <taxon>Cystobacterineae</taxon>
        <taxon>Myxococcaceae</taxon>
        <taxon>Myxococcus</taxon>
    </lineage>
</organism>
<evidence type="ECO:0000313" key="2">
    <source>
        <dbReference type="EMBL" id="GEN08739.1"/>
    </source>
</evidence>
<evidence type="ECO:0000313" key="3">
    <source>
        <dbReference type="EMBL" id="SEU29664.1"/>
    </source>
</evidence>
<dbReference type="STRING" id="1334629.MFUL124B02_15940"/>
<dbReference type="AlphaFoldDB" id="A0A511T3J1"/>
<dbReference type="RefSeq" id="WP_074957264.1">
    <property type="nucleotide sequence ID" value="NZ_BJXR01000030.1"/>
</dbReference>
<evidence type="ECO:0000313" key="5">
    <source>
        <dbReference type="Proteomes" id="UP000321514"/>
    </source>
</evidence>
<reference evidence="3 4" key="1">
    <citation type="submission" date="2016-10" db="EMBL/GenBank/DDBJ databases">
        <authorList>
            <person name="Varghese N."/>
            <person name="Submissions S."/>
        </authorList>
    </citation>
    <scope>NUCLEOTIDE SEQUENCE [LARGE SCALE GENOMIC DNA]</scope>
    <source>
        <strain evidence="3 4">DSM 16525</strain>
    </source>
</reference>
<evidence type="ECO:0008006" key="6">
    <source>
        <dbReference type="Google" id="ProtNLM"/>
    </source>
</evidence>
<dbReference type="Proteomes" id="UP000183760">
    <property type="component" value="Unassembled WGS sequence"/>
</dbReference>
<gene>
    <name evidence="2" type="ORF">MFU01_37760</name>
    <name evidence="3" type="ORF">SAMN05443572_108220</name>
</gene>
<evidence type="ECO:0000256" key="1">
    <source>
        <dbReference type="SAM" id="SignalP"/>
    </source>
</evidence>
<dbReference type="EMBL" id="FOIB01000008">
    <property type="protein sequence ID" value="SEU29664.1"/>
    <property type="molecule type" value="Genomic_DNA"/>
</dbReference>
<comment type="caution">
    <text evidence="2">The sequence shown here is derived from an EMBL/GenBank/DDBJ whole genome shotgun (WGS) entry which is preliminary data.</text>
</comment>
<accession>A0A511T3J1</accession>
<proteinExistence type="predicted"/>
<dbReference type="OrthoDB" id="8692at2"/>